<dbReference type="PROSITE" id="PS51257">
    <property type="entry name" value="PROKAR_LIPOPROTEIN"/>
    <property type="match status" value="1"/>
</dbReference>
<dbReference type="PROSITE" id="PS50914">
    <property type="entry name" value="BON"/>
    <property type="match status" value="1"/>
</dbReference>
<dbReference type="PANTHER" id="PTHR34606">
    <property type="entry name" value="BON DOMAIN-CONTAINING PROTEIN"/>
    <property type="match status" value="1"/>
</dbReference>
<evidence type="ECO:0000256" key="1">
    <source>
        <dbReference type="SAM" id="SignalP"/>
    </source>
</evidence>
<evidence type="ECO:0000313" key="4">
    <source>
        <dbReference type="Proteomes" id="UP001279642"/>
    </source>
</evidence>
<name>A0ABU5E9L4_9PROT</name>
<dbReference type="EMBL" id="JAXCLW010000002">
    <property type="protein sequence ID" value="MDY0882546.1"/>
    <property type="molecule type" value="Genomic_DNA"/>
</dbReference>
<gene>
    <name evidence="3" type="ORF">SMD27_06805</name>
</gene>
<dbReference type="InterPro" id="IPR051686">
    <property type="entry name" value="Lipoprotein_DolP"/>
</dbReference>
<feature type="domain" description="BON" evidence="2">
    <location>
        <begin position="37"/>
        <end position="105"/>
    </location>
</feature>
<evidence type="ECO:0000259" key="2">
    <source>
        <dbReference type="PROSITE" id="PS50914"/>
    </source>
</evidence>
<accession>A0ABU5E9L4</accession>
<feature type="signal peptide" evidence="1">
    <location>
        <begin position="1"/>
        <end position="22"/>
    </location>
</feature>
<organism evidence="3 4">
    <name type="scientific">Dongia soli</name>
    <dbReference type="NCBI Taxonomy" id="600628"/>
    <lineage>
        <taxon>Bacteria</taxon>
        <taxon>Pseudomonadati</taxon>
        <taxon>Pseudomonadota</taxon>
        <taxon>Alphaproteobacteria</taxon>
        <taxon>Rhodospirillales</taxon>
        <taxon>Dongiaceae</taxon>
        <taxon>Dongia</taxon>
    </lineage>
</organism>
<sequence>MWNIPRILRITLPIAVITLASACSVTSGDERTGEYIDDATITTQVKAKLASEGGVTLANRVSVETMQDVVQLSGFVPTAAEKQQAESIAMGVKGVRSVKNNIIVQ</sequence>
<dbReference type="Proteomes" id="UP001279642">
    <property type="component" value="Unassembled WGS sequence"/>
</dbReference>
<keyword evidence="4" id="KW-1185">Reference proteome</keyword>
<proteinExistence type="predicted"/>
<evidence type="ECO:0000313" key="3">
    <source>
        <dbReference type="EMBL" id="MDY0882546.1"/>
    </source>
</evidence>
<comment type="caution">
    <text evidence="3">The sequence shown here is derived from an EMBL/GenBank/DDBJ whole genome shotgun (WGS) entry which is preliminary data.</text>
</comment>
<dbReference type="RefSeq" id="WP_320507619.1">
    <property type="nucleotide sequence ID" value="NZ_JAXCLW010000002.1"/>
</dbReference>
<keyword evidence="1" id="KW-0732">Signal</keyword>
<dbReference type="InterPro" id="IPR007055">
    <property type="entry name" value="BON_dom"/>
</dbReference>
<protein>
    <submittedName>
        <fullName evidence="3">BON domain-containing protein</fullName>
    </submittedName>
</protein>
<dbReference type="Pfam" id="PF04972">
    <property type="entry name" value="BON"/>
    <property type="match status" value="1"/>
</dbReference>
<reference evidence="3 4" key="1">
    <citation type="journal article" date="2016" name="Antonie Van Leeuwenhoek">
        <title>Dongia soli sp. nov., isolated from soil from Dokdo, Korea.</title>
        <authorList>
            <person name="Kim D.U."/>
            <person name="Lee H."/>
            <person name="Kim H."/>
            <person name="Kim S.G."/>
            <person name="Ka J.O."/>
        </authorList>
    </citation>
    <scope>NUCLEOTIDE SEQUENCE [LARGE SCALE GENOMIC DNA]</scope>
    <source>
        <strain evidence="3 4">D78</strain>
    </source>
</reference>
<feature type="chain" id="PRO_5046158485" evidence="1">
    <location>
        <begin position="23"/>
        <end position="105"/>
    </location>
</feature>
<dbReference type="Gene3D" id="3.30.1340.30">
    <property type="match status" value="1"/>
</dbReference>
<dbReference type="PANTHER" id="PTHR34606:SF16">
    <property type="entry name" value="BON DOMAIN-CONTAINING PROTEIN"/>
    <property type="match status" value="1"/>
</dbReference>